<dbReference type="EMBL" id="JASCZI010272042">
    <property type="protein sequence ID" value="MED6219553.1"/>
    <property type="molecule type" value="Genomic_DNA"/>
</dbReference>
<accession>A0ABU6ZCJ5</accession>
<feature type="region of interest" description="Disordered" evidence="1">
    <location>
        <begin position="47"/>
        <end position="70"/>
    </location>
</feature>
<evidence type="ECO:0000313" key="2">
    <source>
        <dbReference type="EMBL" id="MED6219553.1"/>
    </source>
</evidence>
<evidence type="ECO:0000313" key="3">
    <source>
        <dbReference type="Proteomes" id="UP001341840"/>
    </source>
</evidence>
<dbReference type="Proteomes" id="UP001341840">
    <property type="component" value="Unassembled WGS sequence"/>
</dbReference>
<gene>
    <name evidence="2" type="ORF">PIB30_036803</name>
</gene>
<keyword evidence="3" id="KW-1185">Reference proteome</keyword>
<reference evidence="2 3" key="1">
    <citation type="journal article" date="2023" name="Plants (Basel)">
        <title>Bridging the Gap: Combining Genomics and Transcriptomics Approaches to Understand Stylosanthes scabra, an Orphan Legume from the Brazilian Caatinga.</title>
        <authorList>
            <person name="Ferreira-Neto J.R.C."/>
            <person name="da Silva M.D."/>
            <person name="Binneck E."/>
            <person name="de Melo N.F."/>
            <person name="da Silva R.H."/>
            <person name="de Melo A.L.T.M."/>
            <person name="Pandolfi V."/>
            <person name="Bustamante F.O."/>
            <person name="Brasileiro-Vidal A.C."/>
            <person name="Benko-Iseppon A.M."/>
        </authorList>
    </citation>
    <scope>NUCLEOTIDE SEQUENCE [LARGE SCALE GENOMIC DNA]</scope>
    <source>
        <tissue evidence="2">Leaves</tissue>
    </source>
</reference>
<evidence type="ECO:0008006" key="4">
    <source>
        <dbReference type="Google" id="ProtNLM"/>
    </source>
</evidence>
<evidence type="ECO:0000256" key="1">
    <source>
        <dbReference type="SAM" id="MobiDB-lite"/>
    </source>
</evidence>
<protein>
    <recommendedName>
        <fullName evidence="4">Protein FAR1-RELATED SEQUENCE</fullName>
    </recommendedName>
</protein>
<sequence length="99" mass="11494">MSIAIQSCMPTTIHRWCIWHIMKKIPQKMNGFKSHVDIEQEMSRIRNDLQSPIHVRSRGRPKKRLGANTDKKIATATRRLKNKRKVLDEIEGTSSLPFA</sequence>
<feature type="compositionally biased region" description="Basic residues" evidence="1">
    <location>
        <begin position="55"/>
        <end position="65"/>
    </location>
</feature>
<proteinExistence type="predicted"/>
<comment type="caution">
    <text evidence="2">The sequence shown here is derived from an EMBL/GenBank/DDBJ whole genome shotgun (WGS) entry which is preliminary data.</text>
</comment>
<name>A0ABU6ZCJ5_9FABA</name>
<organism evidence="2 3">
    <name type="scientific">Stylosanthes scabra</name>
    <dbReference type="NCBI Taxonomy" id="79078"/>
    <lineage>
        <taxon>Eukaryota</taxon>
        <taxon>Viridiplantae</taxon>
        <taxon>Streptophyta</taxon>
        <taxon>Embryophyta</taxon>
        <taxon>Tracheophyta</taxon>
        <taxon>Spermatophyta</taxon>
        <taxon>Magnoliopsida</taxon>
        <taxon>eudicotyledons</taxon>
        <taxon>Gunneridae</taxon>
        <taxon>Pentapetalae</taxon>
        <taxon>rosids</taxon>
        <taxon>fabids</taxon>
        <taxon>Fabales</taxon>
        <taxon>Fabaceae</taxon>
        <taxon>Papilionoideae</taxon>
        <taxon>50 kb inversion clade</taxon>
        <taxon>dalbergioids sensu lato</taxon>
        <taxon>Dalbergieae</taxon>
        <taxon>Pterocarpus clade</taxon>
        <taxon>Stylosanthes</taxon>
    </lineage>
</organism>